<protein>
    <submittedName>
        <fullName evidence="3">Transcriptional regulator, XRE family</fullName>
    </submittedName>
</protein>
<dbReference type="InterPro" id="IPR001387">
    <property type="entry name" value="Cro/C1-type_HTH"/>
</dbReference>
<dbReference type="OrthoDB" id="114637at2"/>
<dbReference type="SMART" id="SM00530">
    <property type="entry name" value="HTH_XRE"/>
    <property type="match status" value="1"/>
</dbReference>
<dbReference type="GO" id="GO:0003700">
    <property type="term" value="F:DNA-binding transcription factor activity"/>
    <property type="evidence" value="ECO:0007669"/>
    <property type="project" value="TreeGrafter"/>
</dbReference>
<keyword evidence="1" id="KW-0238">DNA-binding</keyword>
<dbReference type="Pfam" id="PF01381">
    <property type="entry name" value="HTH_3"/>
    <property type="match status" value="1"/>
</dbReference>
<evidence type="ECO:0000313" key="4">
    <source>
        <dbReference type="Proteomes" id="UP000001552"/>
    </source>
</evidence>
<dbReference type="Gene3D" id="1.10.260.40">
    <property type="entry name" value="lambda repressor-like DNA-binding domains"/>
    <property type="match status" value="1"/>
</dbReference>
<gene>
    <name evidence="3" type="ordered locus">Thit_2096</name>
</gene>
<feature type="domain" description="HTH cro/C1-type" evidence="2">
    <location>
        <begin position="11"/>
        <end position="65"/>
    </location>
</feature>
<evidence type="ECO:0000256" key="1">
    <source>
        <dbReference type="ARBA" id="ARBA00023125"/>
    </source>
</evidence>
<sequence>MSVYKAIGEKLKEVREKNGYTQAEVEKATGIKREMLSYYENGRREIDIATLEKLASFYGYSIEYFIKNTEEPEVTLAFRTDGLTEDDIEVIGWAKNFVNNLYQMEKLLEKRDSRANA</sequence>
<dbReference type="CDD" id="cd00093">
    <property type="entry name" value="HTH_XRE"/>
    <property type="match status" value="1"/>
</dbReference>
<dbReference type="EMBL" id="CP001936">
    <property type="protein sequence ID" value="ADD03323.1"/>
    <property type="molecule type" value="Genomic_DNA"/>
</dbReference>
<dbReference type="InterPro" id="IPR010982">
    <property type="entry name" value="Lambda_DNA-bd_dom_sf"/>
</dbReference>
<reference evidence="3" key="1">
    <citation type="submission" date="2010-02" db="EMBL/GenBank/DDBJ databases">
        <title>Complete sequence of Thermoanaerobacter italicus Ab9.</title>
        <authorList>
            <consortium name="US DOE Joint Genome Institute"/>
            <person name="Lucas S."/>
            <person name="Copeland A."/>
            <person name="Lapidus A."/>
            <person name="Cheng J.-F."/>
            <person name="Bruce D."/>
            <person name="Goodwin L."/>
            <person name="Pitluck S."/>
            <person name="Chertkov O."/>
            <person name="Detter J.C."/>
            <person name="Han C."/>
            <person name="Tapia R."/>
            <person name="Land M."/>
            <person name="Hauser L."/>
            <person name="Kyrpides N."/>
            <person name="Mikhailova N."/>
            <person name="Hemme C.L."/>
            <person name="Woyke T."/>
        </authorList>
    </citation>
    <scope>NUCLEOTIDE SEQUENCE [LARGE SCALE GENOMIC DNA]</scope>
    <source>
        <strain evidence="3">Ab9</strain>
    </source>
</reference>
<proteinExistence type="predicted"/>
<dbReference type="PANTHER" id="PTHR46797:SF24">
    <property type="entry name" value="DNA-BINDING PHAGE PROTEIN"/>
    <property type="match status" value="1"/>
</dbReference>
<dbReference type="InterPro" id="IPR050807">
    <property type="entry name" value="TransReg_Diox_bact_type"/>
</dbReference>
<dbReference type="PANTHER" id="PTHR46797">
    <property type="entry name" value="HTH-TYPE TRANSCRIPTIONAL REGULATOR"/>
    <property type="match status" value="1"/>
</dbReference>
<evidence type="ECO:0000313" key="3">
    <source>
        <dbReference type="EMBL" id="ADD03323.1"/>
    </source>
</evidence>
<dbReference type="PROSITE" id="PS50943">
    <property type="entry name" value="HTH_CROC1"/>
    <property type="match status" value="1"/>
</dbReference>
<dbReference type="Proteomes" id="UP000001552">
    <property type="component" value="Chromosome"/>
</dbReference>
<dbReference type="SUPFAM" id="SSF47413">
    <property type="entry name" value="lambda repressor-like DNA-binding domains"/>
    <property type="match status" value="1"/>
</dbReference>
<dbReference type="eggNOG" id="COG1396">
    <property type="taxonomic scope" value="Bacteria"/>
</dbReference>
<dbReference type="KEGG" id="tit:Thit_2096"/>
<organism evidence="3 4">
    <name type="scientific">Thermoanaerobacter italicus (strain DSM 9252 / Ab9)</name>
    <dbReference type="NCBI Taxonomy" id="580331"/>
    <lineage>
        <taxon>Bacteria</taxon>
        <taxon>Bacillati</taxon>
        <taxon>Bacillota</taxon>
        <taxon>Clostridia</taxon>
        <taxon>Thermoanaerobacterales</taxon>
        <taxon>Thermoanaerobacteraceae</taxon>
        <taxon>Thermoanaerobacter</taxon>
    </lineage>
</organism>
<keyword evidence="4" id="KW-1185">Reference proteome</keyword>
<dbReference type="HOGENOM" id="CLU_066192_4_5_9"/>
<dbReference type="RefSeq" id="WP_012996016.1">
    <property type="nucleotide sequence ID" value="NC_013921.1"/>
</dbReference>
<dbReference type="GO" id="GO:0005829">
    <property type="term" value="C:cytosol"/>
    <property type="evidence" value="ECO:0007669"/>
    <property type="project" value="TreeGrafter"/>
</dbReference>
<evidence type="ECO:0000259" key="2">
    <source>
        <dbReference type="PROSITE" id="PS50943"/>
    </source>
</evidence>
<dbReference type="GO" id="GO:0003677">
    <property type="term" value="F:DNA binding"/>
    <property type="evidence" value="ECO:0007669"/>
    <property type="project" value="UniProtKB-KW"/>
</dbReference>
<name>D3T530_THEIA</name>
<dbReference type="AlphaFoldDB" id="D3T530"/>
<accession>D3T530</accession>